<dbReference type="AlphaFoldDB" id="A0A378YQU3"/>
<evidence type="ECO:0000313" key="3">
    <source>
        <dbReference type="Proteomes" id="UP000255467"/>
    </source>
</evidence>
<gene>
    <name evidence="2" type="ORF">NCTC1934_03816</name>
</gene>
<reference evidence="2 3" key="1">
    <citation type="submission" date="2018-06" db="EMBL/GenBank/DDBJ databases">
        <authorList>
            <consortium name="Pathogen Informatics"/>
            <person name="Doyle S."/>
        </authorList>
    </citation>
    <scope>NUCLEOTIDE SEQUENCE [LARGE SCALE GENOMIC DNA]</scope>
    <source>
        <strain evidence="2 3">NCTC1934</strain>
    </source>
</reference>
<name>A0A378YQU3_9NOCA</name>
<dbReference type="Proteomes" id="UP000255467">
    <property type="component" value="Unassembled WGS sequence"/>
</dbReference>
<protein>
    <recommendedName>
        <fullName evidence="1">DUF6879 domain-containing protein</fullName>
    </recommendedName>
</protein>
<feature type="domain" description="DUF6879" evidence="1">
    <location>
        <begin position="8"/>
        <end position="171"/>
    </location>
</feature>
<evidence type="ECO:0000313" key="2">
    <source>
        <dbReference type="EMBL" id="SUA79494.1"/>
    </source>
</evidence>
<dbReference type="RefSeq" id="WP_039815972.1">
    <property type="nucleotide sequence ID" value="NZ_JARWOO010000290.1"/>
</dbReference>
<dbReference type="EMBL" id="UGRY01000002">
    <property type="protein sequence ID" value="SUA79494.1"/>
    <property type="molecule type" value="Genomic_DNA"/>
</dbReference>
<sequence>MLLAQGEAFYDLFRRTEREAFHLEVRDDYYPADYPPLVRFLTGEPDDYGWFQPWLSHVRETTGRGVAINRARVVTVPHNDYTRYAKHVARLNVEAGEDVRYLSRHLIAPAELTIDDWWMFDDSVVAFTVFEPGTNGRWVGGAVTTDPRIVSYIRGVKERVWSLTVPLSEYVEA</sequence>
<organism evidence="2 3">
    <name type="scientific">Nocardia otitidiscaviarum</name>
    <dbReference type="NCBI Taxonomy" id="1823"/>
    <lineage>
        <taxon>Bacteria</taxon>
        <taxon>Bacillati</taxon>
        <taxon>Actinomycetota</taxon>
        <taxon>Actinomycetes</taxon>
        <taxon>Mycobacteriales</taxon>
        <taxon>Nocardiaceae</taxon>
        <taxon>Nocardia</taxon>
    </lineage>
</organism>
<dbReference type="OrthoDB" id="3821358at2"/>
<evidence type="ECO:0000259" key="1">
    <source>
        <dbReference type="Pfam" id="PF21806"/>
    </source>
</evidence>
<dbReference type="InterPro" id="IPR049244">
    <property type="entry name" value="DUF6879"/>
</dbReference>
<dbReference type="Pfam" id="PF21806">
    <property type="entry name" value="DUF6879"/>
    <property type="match status" value="1"/>
</dbReference>
<proteinExistence type="predicted"/>
<accession>A0A378YQU3</accession>
<keyword evidence="3" id="KW-1185">Reference proteome</keyword>